<protein>
    <submittedName>
        <fullName evidence="3">Uncharacterized protein</fullName>
    </submittedName>
</protein>
<evidence type="ECO:0000256" key="1">
    <source>
        <dbReference type="SAM" id="MobiDB-lite"/>
    </source>
</evidence>
<evidence type="ECO:0000313" key="3">
    <source>
        <dbReference type="EMBL" id="RDW91337.1"/>
    </source>
</evidence>
<gene>
    <name evidence="3" type="ORF">BP5796_02502</name>
</gene>
<keyword evidence="4" id="KW-1185">Reference proteome</keyword>
<dbReference type="OrthoDB" id="10329834at2759"/>
<feature type="compositionally biased region" description="Basic residues" evidence="1">
    <location>
        <begin position="72"/>
        <end position="83"/>
    </location>
</feature>
<dbReference type="AlphaFoldDB" id="A0A3D8SYD1"/>
<feature type="chain" id="PRO_5017777933" evidence="2">
    <location>
        <begin position="18"/>
        <end position="334"/>
    </location>
</feature>
<organism evidence="3 4">
    <name type="scientific">Coleophoma crateriformis</name>
    <dbReference type="NCBI Taxonomy" id="565419"/>
    <lineage>
        <taxon>Eukaryota</taxon>
        <taxon>Fungi</taxon>
        <taxon>Dikarya</taxon>
        <taxon>Ascomycota</taxon>
        <taxon>Pezizomycotina</taxon>
        <taxon>Leotiomycetes</taxon>
        <taxon>Helotiales</taxon>
        <taxon>Dermateaceae</taxon>
        <taxon>Coleophoma</taxon>
    </lineage>
</organism>
<name>A0A3D8SYD1_9HELO</name>
<feature type="region of interest" description="Disordered" evidence="1">
    <location>
        <begin position="52"/>
        <end position="130"/>
    </location>
</feature>
<feature type="region of interest" description="Disordered" evidence="1">
    <location>
        <begin position="147"/>
        <end position="179"/>
    </location>
</feature>
<feature type="compositionally biased region" description="Polar residues" evidence="1">
    <location>
        <begin position="84"/>
        <end position="107"/>
    </location>
</feature>
<feature type="signal peptide" evidence="2">
    <location>
        <begin position="1"/>
        <end position="17"/>
    </location>
</feature>
<evidence type="ECO:0000313" key="4">
    <source>
        <dbReference type="Proteomes" id="UP000256328"/>
    </source>
</evidence>
<feature type="compositionally biased region" description="Polar residues" evidence="1">
    <location>
        <begin position="52"/>
        <end position="71"/>
    </location>
</feature>
<evidence type="ECO:0000256" key="2">
    <source>
        <dbReference type="SAM" id="SignalP"/>
    </source>
</evidence>
<reference evidence="3 4" key="1">
    <citation type="journal article" date="2018" name="IMA Fungus">
        <title>IMA Genome-F 9: Draft genome sequence of Annulohypoxylon stygium, Aspergillus mulundensis, Berkeleyomyces basicola (syn. Thielaviopsis basicola), Ceratocystis smalleyi, two Cercospora beticola strains, Coleophoma cylindrospora, Fusarium fracticaudum, Phialophora cf. hyalina, and Morchella septimelata.</title>
        <authorList>
            <person name="Wingfield B.D."/>
            <person name="Bills G.F."/>
            <person name="Dong Y."/>
            <person name="Huang W."/>
            <person name="Nel W.J."/>
            <person name="Swalarsk-Parry B.S."/>
            <person name="Vaghefi N."/>
            <person name="Wilken P.M."/>
            <person name="An Z."/>
            <person name="de Beer Z.W."/>
            <person name="De Vos L."/>
            <person name="Chen L."/>
            <person name="Duong T.A."/>
            <person name="Gao Y."/>
            <person name="Hammerbacher A."/>
            <person name="Kikkert J.R."/>
            <person name="Li Y."/>
            <person name="Li H."/>
            <person name="Li K."/>
            <person name="Li Q."/>
            <person name="Liu X."/>
            <person name="Ma X."/>
            <person name="Naidoo K."/>
            <person name="Pethybridge S.J."/>
            <person name="Sun J."/>
            <person name="Steenkamp E.T."/>
            <person name="van der Nest M.A."/>
            <person name="van Wyk S."/>
            <person name="Wingfield M.J."/>
            <person name="Xiong C."/>
            <person name="Yue Q."/>
            <person name="Zhang X."/>
        </authorList>
    </citation>
    <scope>NUCLEOTIDE SEQUENCE [LARGE SCALE GENOMIC DNA]</scope>
    <source>
        <strain evidence="3 4">BP5796</strain>
    </source>
</reference>
<accession>A0A3D8SYD1</accession>
<dbReference type="Proteomes" id="UP000256328">
    <property type="component" value="Unassembled WGS sequence"/>
</dbReference>
<sequence length="334" mass="36486">MLVDKTALLLCVGTSLAMPTVPRLEQYHLLQEPFFPHLAELFKTPYLHWPSSSGAAGHTSTPSTKASSSRTGKYRTKNHKAKNKSGQAAVSSSKAHPKTNSKTNTKPGSHEAPSAGMALQTGKKEEATTTSALNDLKIITLDPLVPEAPKSEPEAKASVQPVQAPLAAEPPIQPPTSTPIPEPIMQHRKHPLDACLFTPRTPKYTQPQALTTTIPWTALSTLLLDTTTTMLTTPTHRRRNLMETIHLGPALEVRALENVYLGVTYTRNGIRGRRPAAAKDELEEEAMEREEKGVLSCLGEAIWMLGEQGMGMLEGSWEVPDGRGRIGFLIWRID</sequence>
<dbReference type="EMBL" id="PDLN01000003">
    <property type="protein sequence ID" value="RDW91337.1"/>
    <property type="molecule type" value="Genomic_DNA"/>
</dbReference>
<proteinExistence type="predicted"/>
<comment type="caution">
    <text evidence="3">The sequence shown here is derived from an EMBL/GenBank/DDBJ whole genome shotgun (WGS) entry which is preliminary data.</text>
</comment>
<keyword evidence="2" id="KW-0732">Signal</keyword>